<comment type="caution">
    <text evidence="3">The sequence shown here is derived from an EMBL/GenBank/DDBJ whole genome shotgun (WGS) entry which is preliminary data.</text>
</comment>
<sequence length="186" mass="21156">MKYFLIVLVSFSLMACSTFRSTSDYDVKTDFSNLKTYAWQTQNKETKYPGNDLVDKRVIQAVDHQLTKKGITVETEESADILVRFFTRTEQKIDDDGFRTSIGFGSFGSSGWGSSVSVHSPVETKDVGILVVDMVQRETNKLIWRGTVEDVFREHGTPEERAHRIRKAVEHMLKEFPPKPVSATID</sequence>
<reference evidence="4" key="1">
    <citation type="journal article" date="2019" name="Int. J. Syst. Evol. Microbiol.">
        <title>The Global Catalogue of Microorganisms (GCM) 10K type strain sequencing project: providing services to taxonomists for standard genome sequencing and annotation.</title>
        <authorList>
            <consortium name="The Broad Institute Genomics Platform"/>
            <consortium name="The Broad Institute Genome Sequencing Center for Infectious Disease"/>
            <person name="Wu L."/>
            <person name="Ma J."/>
        </authorList>
    </citation>
    <scope>NUCLEOTIDE SEQUENCE [LARGE SCALE GENOMIC DNA]</scope>
    <source>
        <strain evidence="4">JCM 17551</strain>
    </source>
</reference>
<dbReference type="PROSITE" id="PS51257">
    <property type="entry name" value="PROKAR_LIPOPROTEIN"/>
    <property type="match status" value="1"/>
</dbReference>
<evidence type="ECO:0000313" key="4">
    <source>
        <dbReference type="Proteomes" id="UP001501565"/>
    </source>
</evidence>
<evidence type="ECO:0000256" key="1">
    <source>
        <dbReference type="SAM" id="SignalP"/>
    </source>
</evidence>
<gene>
    <name evidence="3" type="ORF">GCM10022277_10200</name>
</gene>
<evidence type="ECO:0000259" key="2">
    <source>
        <dbReference type="Pfam" id="PF13590"/>
    </source>
</evidence>
<dbReference type="Proteomes" id="UP001501565">
    <property type="component" value="Unassembled WGS sequence"/>
</dbReference>
<dbReference type="Pfam" id="PF13590">
    <property type="entry name" value="DUF4136"/>
    <property type="match status" value="1"/>
</dbReference>
<organism evidence="3 4">
    <name type="scientific">Litoribacillus peritrichatus</name>
    <dbReference type="NCBI Taxonomy" id="718191"/>
    <lineage>
        <taxon>Bacteria</taxon>
        <taxon>Pseudomonadati</taxon>
        <taxon>Pseudomonadota</taxon>
        <taxon>Gammaproteobacteria</taxon>
        <taxon>Oceanospirillales</taxon>
        <taxon>Oceanospirillaceae</taxon>
        <taxon>Litoribacillus</taxon>
    </lineage>
</organism>
<protein>
    <submittedName>
        <fullName evidence="3">DUF4136 domain-containing protein</fullName>
    </submittedName>
</protein>
<dbReference type="Gene3D" id="3.30.160.670">
    <property type="match status" value="1"/>
</dbReference>
<feature type="domain" description="DUF4136" evidence="2">
    <location>
        <begin position="23"/>
        <end position="178"/>
    </location>
</feature>
<dbReference type="RefSeq" id="WP_344796138.1">
    <property type="nucleotide sequence ID" value="NZ_BAABBN010000004.1"/>
</dbReference>
<dbReference type="InterPro" id="IPR025411">
    <property type="entry name" value="DUF4136"/>
</dbReference>
<keyword evidence="4" id="KW-1185">Reference proteome</keyword>
<feature type="chain" id="PRO_5047245379" evidence="1">
    <location>
        <begin position="16"/>
        <end position="186"/>
    </location>
</feature>
<keyword evidence="1" id="KW-0732">Signal</keyword>
<accession>A0ABP7MCH6</accession>
<dbReference type="EMBL" id="BAABBN010000004">
    <property type="protein sequence ID" value="GAA3917223.1"/>
    <property type="molecule type" value="Genomic_DNA"/>
</dbReference>
<name>A0ABP7MCH6_9GAMM</name>
<evidence type="ECO:0000313" key="3">
    <source>
        <dbReference type="EMBL" id="GAA3917223.1"/>
    </source>
</evidence>
<proteinExistence type="predicted"/>
<feature type="signal peptide" evidence="1">
    <location>
        <begin position="1"/>
        <end position="15"/>
    </location>
</feature>